<dbReference type="SUPFAM" id="SSF47240">
    <property type="entry name" value="Ferritin-like"/>
    <property type="match status" value="1"/>
</dbReference>
<keyword evidence="2" id="KW-1185">Reference proteome</keyword>
<proteinExistence type="predicted"/>
<dbReference type="RefSeq" id="WP_087359357.1">
    <property type="nucleotide sequence ID" value="NZ_JACJKO010000043.1"/>
</dbReference>
<name>A0A1Y4STA0_9FIRM</name>
<evidence type="ECO:0000313" key="1">
    <source>
        <dbReference type="EMBL" id="OUQ33144.1"/>
    </source>
</evidence>
<reference evidence="1 2" key="1">
    <citation type="journal article" date="2018" name="BMC Genomics">
        <title>Whole genome sequencing and function prediction of 133 gut anaerobes isolated from chicken caecum in pure cultures.</title>
        <authorList>
            <person name="Medvecky M."/>
            <person name="Cejkova D."/>
            <person name="Polansky O."/>
            <person name="Karasova D."/>
            <person name="Kubasova T."/>
            <person name="Cizek A."/>
            <person name="Rychlik I."/>
        </authorList>
    </citation>
    <scope>NUCLEOTIDE SEQUENCE [LARGE SCALE GENOMIC DNA]</scope>
    <source>
        <strain evidence="1 2">An13</strain>
    </source>
</reference>
<dbReference type="AlphaFoldDB" id="A0A1Y4STA0"/>
<dbReference type="InterPro" id="IPR009078">
    <property type="entry name" value="Ferritin-like_SF"/>
</dbReference>
<dbReference type="OrthoDB" id="1644861at2"/>
<protein>
    <recommendedName>
        <fullName evidence="3">Rubrerythrin diiron-binding domain-containing protein</fullName>
    </recommendedName>
</protein>
<evidence type="ECO:0008006" key="3">
    <source>
        <dbReference type="Google" id="ProtNLM"/>
    </source>
</evidence>
<dbReference type="Proteomes" id="UP000195305">
    <property type="component" value="Unassembled WGS sequence"/>
</dbReference>
<sequence>MRDQLQSYIYTEKFLAQLYRRAAALASSQEEKEALLRFAKNAEQNAIYLNYFYKLEYGINYDPMIPDVNLQGGYRAVLNEILRLEINSFLQYRTHTYNQGNNEFRETMRAISDTKLGHILTILAIITNLNAPQNNG</sequence>
<comment type="caution">
    <text evidence="1">The sequence shown here is derived from an EMBL/GenBank/DDBJ whole genome shotgun (WGS) entry which is preliminary data.</text>
</comment>
<dbReference type="EMBL" id="NFLJ01000037">
    <property type="protein sequence ID" value="OUQ33144.1"/>
    <property type="molecule type" value="Genomic_DNA"/>
</dbReference>
<evidence type="ECO:0000313" key="2">
    <source>
        <dbReference type="Proteomes" id="UP000195305"/>
    </source>
</evidence>
<accession>A0A1Y4STA0</accession>
<organism evidence="1 2">
    <name type="scientific">Massilimicrobiota timonensis</name>
    <dbReference type="NCBI Taxonomy" id="1776392"/>
    <lineage>
        <taxon>Bacteria</taxon>
        <taxon>Bacillati</taxon>
        <taxon>Bacillota</taxon>
        <taxon>Erysipelotrichia</taxon>
        <taxon>Erysipelotrichales</taxon>
        <taxon>Erysipelotrichaceae</taxon>
        <taxon>Massilimicrobiota</taxon>
    </lineage>
</organism>
<gene>
    <name evidence="1" type="ORF">B5E75_11425</name>
</gene>